<dbReference type="SUPFAM" id="SSF57667">
    <property type="entry name" value="beta-beta-alpha zinc fingers"/>
    <property type="match status" value="1"/>
</dbReference>
<gene>
    <name evidence="3" type="primary">Zfn-Y2</name>
</gene>
<dbReference type="EMBL" id="KP244304">
    <property type="protein sequence ID" value="ALF45535.1"/>
    <property type="molecule type" value="mRNA"/>
</dbReference>
<proteinExistence type="evidence at transcript level"/>
<organism evidence="3">
    <name type="scientific">Rhodnius prolixus</name>
    <name type="common">Triatomid bug</name>
    <dbReference type="NCBI Taxonomy" id="13249"/>
    <lineage>
        <taxon>Eukaryota</taxon>
        <taxon>Metazoa</taxon>
        <taxon>Ecdysozoa</taxon>
        <taxon>Arthropoda</taxon>
        <taxon>Hexapoda</taxon>
        <taxon>Insecta</taxon>
        <taxon>Pterygota</taxon>
        <taxon>Neoptera</taxon>
        <taxon>Paraneoptera</taxon>
        <taxon>Hemiptera</taxon>
        <taxon>Heteroptera</taxon>
        <taxon>Panheteroptera</taxon>
        <taxon>Cimicomorpha</taxon>
        <taxon>Reduviidae</taxon>
        <taxon>Triatominae</taxon>
        <taxon>Rhodnius</taxon>
    </lineage>
</organism>
<feature type="domain" description="C2H2-type" evidence="2">
    <location>
        <begin position="4"/>
        <end position="22"/>
    </location>
</feature>
<evidence type="ECO:0000313" key="3">
    <source>
        <dbReference type="EMBL" id="ALF45535.1"/>
    </source>
</evidence>
<dbReference type="InterPro" id="IPR013087">
    <property type="entry name" value="Znf_C2H2_type"/>
</dbReference>
<sequence>MRNLSCEKCGKTFTRSDNLRRHGATCSPKKCPKCGRIFRTLITLKIHVVTCSPKKCPFCGEIFDALVALLHHISSDCTECSDDVTDESSTPVRTRGNQVHTQKKYRLLSVPLEDGVLISALNKSARNICIKNMDNIKVPMQFTLDKRWVIGKYLSQAKDDLLVFKSSIFLECVYSRYTQSDVEQFTDANFKTKIEIIDASFPIDHYVQRSFAKLLSEMQEFETSGSGWKLESVVARVLRLTKYRPLGGRAYIPLPKEIADKKAIINVPNNDDYCFKYAILCRQLKKPQLNLTLYNKLHHCYNFNNISFPTPLKDIPRFEKDNNVSINVYSLTDQNEVYPLTISSNTKSVEHFIYYF</sequence>
<evidence type="ECO:0000256" key="1">
    <source>
        <dbReference type="PROSITE-ProRule" id="PRU00042"/>
    </source>
</evidence>
<reference evidence="3" key="1">
    <citation type="journal article" date="2016" name="BMC Genomics">
        <title>First report of Y-linked genes in the kissing bug Rhodnius prolixus.</title>
        <authorList>
            <person name="Koerich L.B."/>
            <person name="Dupim E.G."/>
            <person name="Faria L.L."/>
            <person name="Dias F.A."/>
            <person name="Dias A.F."/>
            <person name="Trindade G.S."/>
            <person name="Mesquita R.D."/>
            <person name="Carvalho A.B."/>
        </authorList>
    </citation>
    <scope>NUCLEOTIDE SEQUENCE</scope>
</reference>
<dbReference type="PANTHER" id="PTHR31511:SF12">
    <property type="entry name" value="RHO TERMINATION FACTOR N-TERMINAL DOMAIN-CONTAINING PROTEIN"/>
    <property type="match status" value="1"/>
</dbReference>
<name>A0A141FP02_RHOPR</name>
<dbReference type="AlphaFoldDB" id="A0A141FP02"/>
<dbReference type="Gene3D" id="3.30.160.60">
    <property type="entry name" value="Classic Zinc Finger"/>
    <property type="match status" value="1"/>
</dbReference>
<dbReference type="Pfam" id="PF00096">
    <property type="entry name" value="zf-C2H2"/>
    <property type="match status" value="2"/>
</dbReference>
<protein>
    <submittedName>
        <fullName evidence="3">Zinc finger protein-Y2</fullName>
    </submittedName>
</protein>
<accession>A0A141FP02</accession>
<keyword evidence="1" id="KW-0479">Metal-binding</keyword>
<keyword evidence="1" id="KW-0862">Zinc</keyword>
<dbReference type="GO" id="GO:0008270">
    <property type="term" value="F:zinc ion binding"/>
    <property type="evidence" value="ECO:0007669"/>
    <property type="project" value="UniProtKB-KW"/>
</dbReference>
<dbReference type="VEuPathDB" id="VectorBase:RPRC002332"/>
<dbReference type="PANTHER" id="PTHR31511">
    <property type="entry name" value="PROTEIN CBG23764"/>
    <property type="match status" value="1"/>
</dbReference>
<evidence type="ECO:0000259" key="2">
    <source>
        <dbReference type="PROSITE" id="PS50157"/>
    </source>
</evidence>
<dbReference type="PROSITE" id="PS50157">
    <property type="entry name" value="ZINC_FINGER_C2H2_2"/>
    <property type="match status" value="1"/>
</dbReference>
<keyword evidence="1" id="KW-0863">Zinc-finger</keyword>
<dbReference type="InterPro" id="IPR036236">
    <property type="entry name" value="Znf_C2H2_sf"/>
</dbReference>